<protein>
    <recommendedName>
        <fullName evidence="2">Oligoendopeptidase F</fullName>
    </recommendedName>
</protein>
<evidence type="ECO:0000313" key="1">
    <source>
        <dbReference type="EMBL" id="SVB29791.1"/>
    </source>
</evidence>
<dbReference type="AlphaFoldDB" id="A0A382CW84"/>
<sequence length="120" mass="13253">MSLSASKRRWLAASGVVWIMSTSTIAQTTSNTPPQVEWNLAEIYGSLDVWQRERSQLDGRVAGLTSFKGRLGESAETLADALDAISQAEKDVVQLYVYAFLEADEDRRVSDAQERRGEAA</sequence>
<gene>
    <name evidence="1" type="ORF">METZ01_LOCUS182645</name>
</gene>
<reference evidence="1" key="1">
    <citation type="submission" date="2018-05" db="EMBL/GenBank/DDBJ databases">
        <authorList>
            <person name="Lanie J.A."/>
            <person name="Ng W.-L."/>
            <person name="Kazmierczak K.M."/>
            <person name="Andrzejewski T.M."/>
            <person name="Davidsen T.M."/>
            <person name="Wayne K.J."/>
            <person name="Tettelin H."/>
            <person name="Glass J.I."/>
            <person name="Rusch D."/>
            <person name="Podicherti R."/>
            <person name="Tsui H.-C.T."/>
            <person name="Winkler M.E."/>
        </authorList>
    </citation>
    <scope>NUCLEOTIDE SEQUENCE</scope>
</reference>
<proteinExistence type="predicted"/>
<dbReference type="Gene3D" id="1.20.140.70">
    <property type="entry name" value="Oligopeptidase f, N-terminal domain"/>
    <property type="match status" value="1"/>
</dbReference>
<dbReference type="EMBL" id="UINC01036194">
    <property type="protein sequence ID" value="SVB29791.1"/>
    <property type="molecule type" value="Genomic_DNA"/>
</dbReference>
<organism evidence="1">
    <name type="scientific">marine metagenome</name>
    <dbReference type="NCBI Taxonomy" id="408172"/>
    <lineage>
        <taxon>unclassified sequences</taxon>
        <taxon>metagenomes</taxon>
        <taxon>ecological metagenomes</taxon>
    </lineage>
</organism>
<name>A0A382CW84_9ZZZZ</name>
<accession>A0A382CW84</accession>
<evidence type="ECO:0008006" key="2">
    <source>
        <dbReference type="Google" id="ProtNLM"/>
    </source>
</evidence>
<feature type="non-terminal residue" evidence="1">
    <location>
        <position position="120"/>
    </location>
</feature>